<dbReference type="Gene3D" id="2.60.120.10">
    <property type="entry name" value="Jelly Rolls"/>
    <property type="match status" value="1"/>
</dbReference>
<dbReference type="Proteomes" id="UP000199155">
    <property type="component" value="Unassembled WGS sequence"/>
</dbReference>
<dbReference type="RefSeq" id="WP_093607134.1">
    <property type="nucleotide sequence ID" value="NZ_FNFF01000001.1"/>
</dbReference>
<keyword evidence="3" id="KW-1185">Reference proteome</keyword>
<dbReference type="InterPro" id="IPR011051">
    <property type="entry name" value="RmlC_Cupin_sf"/>
</dbReference>
<accession>A0A1G8U9C0</accession>
<dbReference type="InterPro" id="IPR014710">
    <property type="entry name" value="RmlC-like_jellyroll"/>
</dbReference>
<dbReference type="SUPFAM" id="SSF51182">
    <property type="entry name" value="RmlC-like cupins"/>
    <property type="match status" value="1"/>
</dbReference>
<evidence type="ECO:0000313" key="2">
    <source>
        <dbReference type="EMBL" id="SDJ50353.1"/>
    </source>
</evidence>
<dbReference type="STRING" id="417292.SAMN05421806_101715"/>
<dbReference type="InterPro" id="IPR013096">
    <property type="entry name" value="Cupin_2"/>
</dbReference>
<proteinExistence type="predicted"/>
<dbReference type="AlphaFoldDB" id="A0A1G8U9C0"/>
<feature type="domain" description="Cupin type-2" evidence="1">
    <location>
        <begin position="52"/>
        <end position="120"/>
    </location>
</feature>
<dbReference type="CDD" id="cd02208">
    <property type="entry name" value="cupin_RmlC-like"/>
    <property type="match status" value="1"/>
</dbReference>
<evidence type="ECO:0000259" key="1">
    <source>
        <dbReference type="Pfam" id="PF07883"/>
    </source>
</evidence>
<dbReference type="EMBL" id="FNFF01000001">
    <property type="protein sequence ID" value="SDJ50353.1"/>
    <property type="molecule type" value="Genomic_DNA"/>
</dbReference>
<evidence type="ECO:0000313" key="3">
    <source>
        <dbReference type="Proteomes" id="UP000199155"/>
    </source>
</evidence>
<protein>
    <submittedName>
        <fullName evidence="2">Cupin domain-containing protein</fullName>
    </submittedName>
</protein>
<sequence>MRQAHAAGPWSEHLEPEMYPIRIDPRPVAGEESVARLDPRGAPLEELAVARIRMLPGAEREAHAYEGSEAILTCVDGEVDVESPGRGRITLRPAACVMVPRGELFTLANRTSRPATLLAVLTRGPAVDRLPRAERTSRDPRHLKAVA</sequence>
<gene>
    <name evidence="2" type="ORF">SAMN05421806_101715</name>
</gene>
<name>A0A1G8U9C0_9ACTN</name>
<organism evidence="2 3">
    <name type="scientific">Streptomyces indicus</name>
    <dbReference type="NCBI Taxonomy" id="417292"/>
    <lineage>
        <taxon>Bacteria</taxon>
        <taxon>Bacillati</taxon>
        <taxon>Actinomycetota</taxon>
        <taxon>Actinomycetes</taxon>
        <taxon>Kitasatosporales</taxon>
        <taxon>Streptomycetaceae</taxon>
        <taxon>Streptomyces</taxon>
    </lineage>
</organism>
<dbReference type="Pfam" id="PF07883">
    <property type="entry name" value="Cupin_2"/>
    <property type="match status" value="1"/>
</dbReference>
<reference evidence="2 3" key="1">
    <citation type="submission" date="2016-10" db="EMBL/GenBank/DDBJ databases">
        <authorList>
            <person name="de Groot N.N."/>
        </authorList>
    </citation>
    <scope>NUCLEOTIDE SEQUENCE [LARGE SCALE GENOMIC DNA]</scope>
    <source>
        <strain evidence="2 3">CGMCC 4.5727</strain>
    </source>
</reference>